<evidence type="ECO:0000256" key="2">
    <source>
        <dbReference type="ARBA" id="ARBA00004687"/>
    </source>
</evidence>
<keyword evidence="13" id="KW-1185">Reference proteome</keyword>
<sequence length="509" mass="58761">DVFDTEVFRSWEFNSTYPIRSIAFPYIFCGIPFFLLKAVSIVFSVHRLHPYFLLVLPRLAITAFTLLIDVYLKKLCILFGREFRPVLYLFSTSYVTLTYLTRTLSNSIETVLFAALLFYVSKSITEITNAAEKTKSVVNPHSITISCLTVAGIFNRPTFLFFAFTPLMFWIQFGPNQTLIRKIRYRVNSLLPGVFLTGFMFATCDTAYYKGIPISSSEIFTRDILQNLVLTPWNFIKYNFDVKNLAEHGLHPFWLHSLINIPILFGYLGIIGYVKYWKLLFEILFVGMLRINIIRALFSCSFVFPLLLLSLFEHQEPRFLIPVIFPLVYLHGSKIWGKKGSSISRSVWLTYNASGLFFYGFFHQSGIVRCALGVASKLLFDTFSCNEVTLIFFHTYMVPRHLFNIGVHRYIIDLGSANFTVLKEELTQVYQIDENARVYSIMPATVSKLIPDSFAQSYNFSLVTQYGPHFSSEDLATFDYSNKNANWIQLLCNFCSLLYLDVWELSVNK</sequence>
<evidence type="ECO:0000256" key="8">
    <source>
        <dbReference type="ARBA" id="ARBA00022989"/>
    </source>
</evidence>
<evidence type="ECO:0000256" key="5">
    <source>
        <dbReference type="ARBA" id="ARBA00022679"/>
    </source>
</evidence>
<dbReference type="GO" id="GO:0005789">
    <property type="term" value="C:endoplasmic reticulum membrane"/>
    <property type="evidence" value="ECO:0007669"/>
    <property type="project" value="UniProtKB-SubCell"/>
</dbReference>
<reference evidence="12" key="2">
    <citation type="submission" date="2015-02" db="UniProtKB">
        <authorList>
            <consortium name="EnsemblMetazoa"/>
        </authorList>
    </citation>
    <scope>IDENTIFICATION</scope>
</reference>
<dbReference type="InterPro" id="IPR005599">
    <property type="entry name" value="GPI_mannosylTrfase"/>
</dbReference>
<dbReference type="eggNOG" id="KOG4123">
    <property type="taxonomic scope" value="Eukaryota"/>
</dbReference>
<dbReference type="PhylomeDB" id="T1IZS6"/>
<accession>T1IZS6</accession>
<dbReference type="HOGENOM" id="CLU_022957_1_1_1"/>
<proteinExistence type="inferred from homology"/>
<dbReference type="GO" id="GO:0006506">
    <property type="term" value="P:GPI anchor biosynthetic process"/>
    <property type="evidence" value="ECO:0007669"/>
    <property type="project" value="UniProtKB-KW"/>
</dbReference>
<dbReference type="Pfam" id="PF03901">
    <property type="entry name" value="Glyco_transf_22"/>
    <property type="match status" value="1"/>
</dbReference>
<evidence type="ECO:0000313" key="13">
    <source>
        <dbReference type="Proteomes" id="UP000014500"/>
    </source>
</evidence>
<dbReference type="Proteomes" id="UP000014500">
    <property type="component" value="Unassembled WGS sequence"/>
</dbReference>
<keyword evidence="3" id="KW-0337">GPI-anchor biosynthesis</keyword>
<dbReference type="OMA" id="HGIHPRY"/>
<feature type="transmembrane region" description="Helical" evidence="11">
    <location>
        <begin position="190"/>
        <end position="209"/>
    </location>
</feature>
<keyword evidence="6 11" id="KW-0812">Transmembrane</keyword>
<feature type="transmembrane region" description="Helical" evidence="11">
    <location>
        <begin position="160"/>
        <end position="178"/>
    </location>
</feature>
<feature type="transmembrane region" description="Helical" evidence="11">
    <location>
        <begin position="51"/>
        <end position="71"/>
    </location>
</feature>
<evidence type="ECO:0000256" key="4">
    <source>
        <dbReference type="ARBA" id="ARBA00022676"/>
    </source>
</evidence>
<feature type="transmembrane region" description="Helical" evidence="11">
    <location>
        <begin position="83"/>
        <end position="101"/>
    </location>
</feature>
<comment type="similarity">
    <text evidence="10">Belongs to the glycosyltransferase 22 family. PIGZ subfamily.</text>
</comment>
<name>T1IZS6_STRMM</name>
<dbReference type="EnsemblMetazoa" id="SMAR006761-RA">
    <property type="protein sequence ID" value="SMAR006761-PA"/>
    <property type="gene ID" value="SMAR006761"/>
</dbReference>
<comment type="pathway">
    <text evidence="2">Glycolipid biosynthesis; glycosylphosphatidylinositol-anchor biosynthesis.</text>
</comment>
<evidence type="ECO:0000256" key="3">
    <source>
        <dbReference type="ARBA" id="ARBA00022502"/>
    </source>
</evidence>
<keyword evidence="8 11" id="KW-1133">Transmembrane helix</keyword>
<evidence type="ECO:0000256" key="7">
    <source>
        <dbReference type="ARBA" id="ARBA00022824"/>
    </source>
</evidence>
<evidence type="ECO:0000256" key="11">
    <source>
        <dbReference type="RuleBase" id="RU363075"/>
    </source>
</evidence>
<comment type="subcellular location">
    <subcellularLocation>
        <location evidence="1 11">Endoplasmic reticulum membrane</location>
        <topology evidence="1 11">Multi-pass membrane protein</topology>
    </subcellularLocation>
</comment>
<evidence type="ECO:0000256" key="10">
    <source>
        <dbReference type="ARBA" id="ARBA00038466"/>
    </source>
</evidence>
<keyword evidence="7 11" id="KW-0256">Endoplasmic reticulum</keyword>
<reference evidence="13" key="1">
    <citation type="submission" date="2011-05" db="EMBL/GenBank/DDBJ databases">
        <authorList>
            <person name="Richards S.R."/>
            <person name="Qu J."/>
            <person name="Jiang H."/>
            <person name="Jhangiani S.N."/>
            <person name="Agravi P."/>
            <person name="Goodspeed R."/>
            <person name="Gross S."/>
            <person name="Mandapat C."/>
            <person name="Jackson L."/>
            <person name="Mathew T."/>
            <person name="Pu L."/>
            <person name="Thornton R."/>
            <person name="Saada N."/>
            <person name="Wilczek-Boney K.B."/>
            <person name="Lee S."/>
            <person name="Kovar C."/>
            <person name="Wu Y."/>
            <person name="Scherer S.E."/>
            <person name="Worley K.C."/>
            <person name="Muzny D.M."/>
            <person name="Gibbs R."/>
        </authorList>
    </citation>
    <scope>NUCLEOTIDE SEQUENCE</scope>
    <source>
        <strain evidence="13">Brora</strain>
    </source>
</reference>
<evidence type="ECO:0000256" key="6">
    <source>
        <dbReference type="ARBA" id="ARBA00022692"/>
    </source>
</evidence>
<dbReference type="PANTHER" id="PTHR22760:SF3">
    <property type="entry name" value="GPI MANNOSYLTRANSFERASE 4"/>
    <property type="match status" value="1"/>
</dbReference>
<evidence type="ECO:0000256" key="9">
    <source>
        <dbReference type="ARBA" id="ARBA00023136"/>
    </source>
</evidence>
<dbReference type="EMBL" id="JH431723">
    <property type="status" value="NOT_ANNOTATED_CDS"/>
    <property type="molecule type" value="Genomic_DNA"/>
</dbReference>
<keyword evidence="9 11" id="KW-0472">Membrane</keyword>
<dbReference type="EC" id="2.4.1.-" evidence="11"/>
<organism evidence="12 13">
    <name type="scientific">Strigamia maritima</name>
    <name type="common">European centipede</name>
    <name type="synonym">Geophilus maritimus</name>
    <dbReference type="NCBI Taxonomy" id="126957"/>
    <lineage>
        <taxon>Eukaryota</taxon>
        <taxon>Metazoa</taxon>
        <taxon>Ecdysozoa</taxon>
        <taxon>Arthropoda</taxon>
        <taxon>Myriapoda</taxon>
        <taxon>Chilopoda</taxon>
        <taxon>Pleurostigmophora</taxon>
        <taxon>Geophilomorpha</taxon>
        <taxon>Linotaeniidae</taxon>
        <taxon>Strigamia</taxon>
    </lineage>
</organism>
<evidence type="ECO:0000256" key="1">
    <source>
        <dbReference type="ARBA" id="ARBA00004477"/>
    </source>
</evidence>
<feature type="transmembrane region" description="Helical" evidence="11">
    <location>
        <begin position="23"/>
        <end position="45"/>
    </location>
</feature>
<keyword evidence="4 11" id="KW-0328">Glycosyltransferase</keyword>
<dbReference type="AlphaFoldDB" id="T1IZS6"/>
<dbReference type="PANTHER" id="PTHR22760">
    <property type="entry name" value="GLYCOSYLTRANSFERASE"/>
    <property type="match status" value="1"/>
</dbReference>
<keyword evidence="5" id="KW-0808">Transferase</keyword>
<dbReference type="STRING" id="126957.T1IZS6"/>
<evidence type="ECO:0000313" key="12">
    <source>
        <dbReference type="EnsemblMetazoa" id="SMAR006761-PA"/>
    </source>
</evidence>
<feature type="transmembrane region" description="Helical" evidence="11">
    <location>
        <begin position="294"/>
        <end position="312"/>
    </location>
</feature>
<dbReference type="GO" id="GO:0000026">
    <property type="term" value="F:alpha-1,2-mannosyltransferase activity"/>
    <property type="evidence" value="ECO:0007669"/>
    <property type="project" value="TreeGrafter"/>
</dbReference>
<feature type="transmembrane region" description="Helical" evidence="11">
    <location>
        <begin position="253"/>
        <end position="274"/>
    </location>
</feature>
<protein>
    <recommendedName>
        <fullName evidence="11">Mannosyltransferase</fullName>
        <ecNumber evidence="11">2.4.1.-</ecNumber>
    </recommendedName>
</protein>